<keyword evidence="3" id="KW-1185">Reference proteome</keyword>
<organism evidence="2 3">
    <name type="scientific">Reticulomyxa filosa</name>
    <dbReference type="NCBI Taxonomy" id="46433"/>
    <lineage>
        <taxon>Eukaryota</taxon>
        <taxon>Sar</taxon>
        <taxon>Rhizaria</taxon>
        <taxon>Retaria</taxon>
        <taxon>Foraminifera</taxon>
        <taxon>Monothalamids</taxon>
        <taxon>Reticulomyxidae</taxon>
        <taxon>Reticulomyxa</taxon>
    </lineage>
</organism>
<evidence type="ECO:0000313" key="3">
    <source>
        <dbReference type="Proteomes" id="UP000023152"/>
    </source>
</evidence>
<protein>
    <submittedName>
        <fullName evidence="2">Uncharacterized protein</fullName>
    </submittedName>
</protein>
<sequence length="226" mass="25813">MKNELKRYHNNNNSNNNKHQSRPSNASAYPNKCKSMISQSSNGRKGYLISLFEDYNSNNGDVRVASKHVTNYNMMRAVTEQRHLKHVFNTLRSAAKKLLNDDNMYHTLYMVNHKVEERLFEYEGVINFLLLLGFDSDVMGQRFICKEKLNQEVIRTAIRVLDGHESKLKAVVNMDSAMLAYGIPVVSSEPNNSINANNADGSESDDINIQQIVLLCTHEQQKIMKS</sequence>
<dbReference type="EMBL" id="ASPP01026537">
    <property type="protein sequence ID" value="ETO07069.1"/>
    <property type="molecule type" value="Genomic_DNA"/>
</dbReference>
<dbReference type="Proteomes" id="UP000023152">
    <property type="component" value="Unassembled WGS sequence"/>
</dbReference>
<proteinExistence type="predicted"/>
<evidence type="ECO:0000313" key="2">
    <source>
        <dbReference type="EMBL" id="ETO07069.1"/>
    </source>
</evidence>
<dbReference type="SUPFAM" id="SSF143503">
    <property type="entry name" value="PUG domain-like"/>
    <property type="match status" value="1"/>
</dbReference>
<comment type="caution">
    <text evidence="2">The sequence shown here is derived from an EMBL/GenBank/DDBJ whole genome shotgun (WGS) entry which is preliminary data.</text>
</comment>
<reference evidence="2 3" key="1">
    <citation type="journal article" date="2013" name="Curr. Biol.">
        <title>The Genome of the Foraminiferan Reticulomyxa filosa.</title>
        <authorList>
            <person name="Glockner G."/>
            <person name="Hulsmann N."/>
            <person name="Schleicher M."/>
            <person name="Noegel A.A."/>
            <person name="Eichinger L."/>
            <person name="Gallinger C."/>
            <person name="Pawlowski J."/>
            <person name="Sierra R."/>
            <person name="Euteneuer U."/>
            <person name="Pillet L."/>
            <person name="Moustafa A."/>
            <person name="Platzer M."/>
            <person name="Groth M."/>
            <person name="Szafranski K."/>
            <person name="Schliwa M."/>
        </authorList>
    </citation>
    <scope>NUCLEOTIDE SEQUENCE [LARGE SCALE GENOMIC DNA]</scope>
</reference>
<dbReference type="InterPro" id="IPR036339">
    <property type="entry name" value="PUB-like_dom_sf"/>
</dbReference>
<name>X6LZM6_RETFI</name>
<dbReference type="AlphaFoldDB" id="X6LZM6"/>
<evidence type="ECO:0000256" key="1">
    <source>
        <dbReference type="SAM" id="MobiDB-lite"/>
    </source>
</evidence>
<accession>X6LZM6</accession>
<gene>
    <name evidence="2" type="ORF">RFI_30324</name>
</gene>
<feature type="region of interest" description="Disordered" evidence="1">
    <location>
        <begin position="1"/>
        <end position="40"/>
    </location>
</feature>
<dbReference type="Gene3D" id="1.20.58.2190">
    <property type="match status" value="1"/>
</dbReference>